<proteinExistence type="inferred from homology"/>
<protein>
    <submittedName>
        <fullName evidence="4">Nicotinamidase-related amidase</fullName>
    </submittedName>
</protein>
<dbReference type="PANTHER" id="PTHR43540:SF6">
    <property type="entry name" value="ISOCHORISMATASE-LIKE DOMAIN-CONTAINING PROTEIN"/>
    <property type="match status" value="1"/>
</dbReference>
<dbReference type="Proteomes" id="UP000823201">
    <property type="component" value="Unassembled WGS sequence"/>
</dbReference>
<organism evidence="4 5">
    <name type="scientific">Sporolactobacillus spathodeae</name>
    <dbReference type="NCBI Taxonomy" id="1465502"/>
    <lineage>
        <taxon>Bacteria</taxon>
        <taxon>Bacillati</taxon>
        <taxon>Bacillota</taxon>
        <taxon>Bacilli</taxon>
        <taxon>Bacillales</taxon>
        <taxon>Sporolactobacillaceae</taxon>
        <taxon>Sporolactobacillus</taxon>
    </lineage>
</organism>
<dbReference type="InterPro" id="IPR036380">
    <property type="entry name" value="Isochorismatase-like_sf"/>
</dbReference>
<gene>
    <name evidence="4" type="ORF">JOC27_001975</name>
</gene>
<dbReference type="Pfam" id="PF00857">
    <property type="entry name" value="Isochorismatase"/>
    <property type="match status" value="1"/>
</dbReference>
<evidence type="ECO:0000256" key="1">
    <source>
        <dbReference type="ARBA" id="ARBA00006336"/>
    </source>
</evidence>
<keyword evidence="2" id="KW-0378">Hydrolase</keyword>
<evidence type="ECO:0000259" key="3">
    <source>
        <dbReference type="Pfam" id="PF00857"/>
    </source>
</evidence>
<feature type="domain" description="Isochorismatase-like" evidence="3">
    <location>
        <begin position="11"/>
        <end position="171"/>
    </location>
</feature>
<sequence>MELNGASRNNCALLIIDMMNTLDFGEGPLLLRQMQPIIEPIRSLSAQMRASGLPIVYVNDNAGKWRSDKDDIIHCALRGPAASCVQALLPQPSDYFIVKPKHSGFFATPLQALLTSLEVRTLILCGVAGNICVLFTANDAYMRDYRLIVPRDCCASNVPEDNHYALRMMENVLQADTREQSELDGNNL</sequence>
<evidence type="ECO:0000256" key="2">
    <source>
        <dbReference type="ARBA" id="ARBA00022801"/>
    </source>
</evidence>
<dbReference type="SUPFAM" id="SSF52499">
    <property type="entry name" value="Isochorismatase-like hydrolases"/>
    <property type="match status" value="1"/>
</dbReference>
<comment type="caution">
    <text evidence="4">The sequence shown here is derived from an EMBL/GenBank/DDBJ whole genome shotgun (WGS) entry which is preliminary data.</text>
</comment>
<dbReference type="RefSeq" id="WP_205007078.1">
    <property type="nucleotide sequence ID" value="NZ_CBCRXA010000017.1"/>
</dbReference>
<reference evidence="4 5" key="1">
    <citation type="submission" date="2021-01" db="EMBL/GenBank/DDBJ databases">
        <title>Genomic Encyclopedia of Type Strains, Phase IV (KMG-IV): sequencing the most valuable type-strain genomes for metagenomic binning, comparative biology and taxonomic classification.</title>
        <authorList>
            <person name="Goeker M."/>
        </authorList>
    </citation>
    <scope>NUCLEOTIDE SEQUENCE [LARGE SCALE GENOMIC DNA]</scope>
    <source>
        <strain evidence="4 5">DSM 100968</strain>
    </source>
</reference>
<dbReference type="InterPro" id="IPR000868">
    <property type="entry name" value="Isochorismatase-like_dom"/>
</dbReference>
<evidence type="ECO:0000313" key="5">
    <source>
        <dbReference type="Proteomes" id="UP000823201"/>
    </source>
</evidence>
<accession>A0ABS2Q9R5</accession>
<name>A0ABS2Q9R5_9BACL</name>
<dbReference type="PANTHER" id="PTHR43540">
    <property type="entry name" value="PEROXYUREIDOACRYLATE/UREIDOACRYLATE AMIDOHYDROLASE-RELATED"/>
    <property type="match status" value="1"/>
</dbReference>
<dbReference type="InterPro" id="IPR050272">
    <property type="entry name" value="Isochorismatase-like_hydrls"/>
</dbReference>
<comment type="similarity">
    <text evidence="1">Belongs to the isochorismatase family.</text>
</comment>
<dbReference type="EMBL" id="JAFBEV010000018">
    <property type="protein sequence ID" value="MBM7658522.1"/>
    <property type="molecule type" value="Genomic_DNA"/>
</dbReference>
<evidence type="ECO:0000313" key="4">
    <source>
        <dbReference type="EMBL" id="MBM7658522.1"/>
    </source>
</evidence>
<dbReference type="Gene3D" id="3.40.50.850">
    <property type="entry name" value="Isochorismatase-like"/>
    <property type="match status" value="1"/>
</dbReference>
<dbReference type="CDD" id="cd00431">
    <property type="entry name" value="cysteine_hydrolases"/>
    <property type="match status" value="1"/>
</dbReference>
<keyword evidence="5" id="KW-1185">Reference proteome</keyword>